<dbReference type="Proteomes" id="UP001188597">
    <property type="component" value="Unassembled WGS sequence"/>
</dbReference>
<dbReference type="Pfam" id="PF00656">
    <property type="entry name" value="Peptidase_C14"/>
    <property type="match status" value="1"/>
</dbReference>
<evidence type="ECO:0000313" key="6">
    <source>
        <dbReference type="Proteomes" id="UP001188597"/>
    </source>
</evidence>
<dbReference type="EMBL" id="JAVXUP010000566">
    <property type="protein sequence ID" value="KAK3025085.1"/>
    <property type="molecule type" value="Genomic_DNA"/>
</dbReference>
<organism evidence="5 6">
    <name type="scientific">Escallonia herrerae</name>
    <dbReference type="NCBI Taxonomy" id="1293975"/>
    <lineage>
        <taxon>Eukaryota</taxon>
        <taxon>Viridiplantae</taxon>
        <taxon>Streptophyta</taxon>
        <taxon>Embryophyta</taxon>
        <taxon>Tracheophyta</taxon>
        <taxon>Spermatophyta</taxon>
        <taxon>Magnoliopsida</taxon>
        <taxon>eudicotyledons</taxon>
        <taxon>Gunneridae</taxon>
        <taxon>Pentapetalae</taxon>
        <taxon>asterids</taxon>
        <taxon>campanulids</taxon>
        <taxon>Escalloniales</taxon>
        <taxon>Escalloniaceae</taxon>
        <taxon>Escallonia</taxon>
    </lineage>
</organism>
<evidence type="ECO:0000259" key="4">
    <source>
        <dbReference type="Pfam" id="PF06943"/>
    </source>
</evidence>
<dbReference type="GO" id="GO:0004197">
    <property type="term" value="F:cysteine-type endopeptidase activity"/>
    <property type="evidence" value="ECO:0007669"/>
    <property type="project" value="InterPro"/>
</dbReference>
<protein>
    <submittedName>
        <fullName evidence="5">Uncharacterized protein</fullName>
    </submittedName>
</protein>
<evidence type="ECO:0000259" key="3">
    <source>
        <dbReference type="Pfam" id="PF00656"/>
    </source>
</evidence>
<dbReference type="PANTHER" id="PTHR48104:SF30">
    <property type="entry name" value="METACASPASE-1"/>
    <property type="match status" value="1"/>
</dbReference>
<feature type="domain" description="Zinc finger LSD1-type" evidence="4">
    <location>
        <begin position="149"/>
        <end position="173"/>
    </location>
</feature>
<evidence type="ECO:0000256" key="1">
    <source>
        <dbReference type="ARBA" id="ARBA00009005"/>
    </source>
</evidence>
<dbReference type="GO" id="GO:0005737">
    <property type="term" value="C:cytoplasm"/>
    <property type="evidence" value="ECO:0007669"/>
    <property type="project" value="TreeGrafter"/>
</dbReference>
<accession>A0AA88WN37</accession>
<dbReference type="Pfam" id="PF06943">
    <property type="entry name" value="zf-LSD1"/>
    <property type="match status" value="1"/>
</dbReference>
<evidence type="ECO:0000256" key="2">
    <source>
        <dbReference type="SAM" id="MobiDB-lite"/>
    </source>
</evidence>
<proteinExistence type="inferred from homology"/>
<comment type="similarity">
    <text evidence="1">Belongs to the peptidase C14B family.</text>
</comment>
<sequence length="268" mass="28702">MEEGVGGRGFMKESGVLGGSMFGATFFHASTKAWSAAGADSRSVEKGRALGRAAADRERRRAVAWRNMVGLGLIARSRRAGEIGVEMRRGRSSVQMTDKEASFSKKDTDNTLKVVCDIGPRQHNISTPPAPPFKPNPPNRTTMFMLVNCSGCHNPLQLPPAARSIRCAICQAVTNVADPRANPPPPPSHSSSHPPPPTAAGPPSPYSHAPPGPPPSAHGRKKAVIIGISYRFSPHELKGCLNDAKCMRHLLTNKFQFPESSILMLTGN</sequence>
<dbReference type="InterPro" id="IPR050452">
    <property type="entry name" value="Metacaspase"/>
</dbReference>
<dbReference type="NCBIfam" id="TIGR01053">
    <property type="entry name" value="LSD1"/>
    <property type="match status" value="1"/>
</dbReference>
<dbReference type="InterPro" id="IPR011600">
    <property type="entry name" value="Pept_C14_caspase"/>
</dbReference>
<dbReference type="AlphaFoldDB" id="A0AA88WN37"/>
<feature type="domain" description="Peptidase C14 caspase" evidence="3">
    <location>
        <begin position="220"/>
        <end position="260"/>
    </location>
</feature>
<feature type="compositionally biased region" description="Pro residues" evidence="2">
    <location>
        <begin position="181"/>
        <end position="216"/>
    </location>
</feature>
<keyword evidence="6" id="KW-1185">Reference proteome</keyword>
<dbReference type="PANTHER" id="PTHR48104">
    <property type="entry name" value="METACASPASE-4"/>
    <property type="match status" value="1"/>
</dbReference>
<name>A0AA88WN37_9ASTE</name>
<dbReference type="GO" id="GO:0006508">
    <property type="term" value="P:proteolysis"/>
    <property type="evidence" value="ECO:0007669"/>
    <property type="project" value="InterPro"/>
</dbReference>
<gene>
    <name evidence="5" type="ORF">RJ639_044964</name>
</gene>
<dbReference type="Gene3D" id="3.40.50.12660">
    <property type="match status" value="1"/>
</dbReference>
<evidence type="ECO:0000313" key="5">
    <source>
        <dbReference type="EMBL" id="KAK3025085.1"/>
    </source>
</evidence>
<comment type="caution">
    <text evidence="5">The sequence shown here is derived from an EMBL/GenBank/DDBJ whole genome shotgun (WGS) entry which is preliminary data.</text>
</comment>
<reference evidence="5" key="1">
    <citation type="submission" date="2022-12" db="EMBL/GenBank/DDBJ databases">
        <title>Draft genome assemblies for two species of Escallonia (Escalloniales).</title>
        <authorList>
            <person name="Chanderbali A."/>
            <person name="Dervinis C."/>
            <person name="Anghel I."/>
            <person name="Soltis D."/>
            <person name="Soltis P."/>
            <person name="Zapata F."/>
        </authorList>
    </citation>
    <scope>NUCLEOTIDE SEQUENCE</scope>
    <source>
        <strain evidence="5">UCBG64.0493</strain>
        <tissue evidence="5">Leaf</tissue>
    </source>
</reference>
<feature type="region of interest" description="Disordered" evidence="2">
    <location>
        <begin position="179"/>
        <end position="220"/>
    </location>
</feature>
<dbReference type="InterPro" id="IPR005735">
    <property type="entry name" value="Znf_LSD1"/>
</dbReference>